<organism evidence="2 3">
    <name type="scientific">Bacillus cereus</name>
    <dbReference type="NCBI Taxonomy" id="1396"/>
    <lineage>
        <taxon>Bacteria</taxon>
        <taxon>Bacillati</taxon>
        <taxon>Bacillota</taxon>
        <taxon>Bacilli</taxon>
        <taxon>Bacillales</taxon>
        <taxon>Bacillaceae</taxon>
        <taxon>Bacillus</taxon>
        <taxon>Bacillus cereus group</taxon>
    </lineage>
</organism>
<evidence type="ECO:0000313" key="2">
    <source>
        <dbReference type="EMBL" id="PFR99974.1"/>
    </source>
</evidence>
<dbReference type="PANTHER" id="PTHR11373:SF4">
    <property type="entry name" value="DEOXYNUCLEOSIDE TRIPHOSPHATE TRIPHOSPHOHYDROLASE SAMHD1"/>
    <property type="match status" value="1"/>
</dbReference>
<dbReference type="InterPro" id="IPR003607">
    <property type="entry name" value="HD/PDEase_dom"/>
</dbReference>
<accession>A0AA44TE38</accession>
<dbReference type="GO" id="GO:0006203">
    <property type="term" value="P:dGTP catabolic process"/>
    <property type="evidence" value="ECO:0007669"/>
    <property type="project" value="TreeGrafter"/>
</dbReference>
<dbReference type="GO" id="GO:0008832">
    <property type="term" value="F:dGTPase activity"/>
    <property type="evidence" value="ECO:0007669"/>
    <property type="project" value="TreeGrafter"/>
</dbReference>
<comment type="caution">
    <text evidence="2">The sequence shown here is derived from an EMBL/GenBank/DDBJ whole genome shotgun (WGS) entry which is preliminary data.</text>
</comment>
<dbReference type="AlphaFoldDB" id="A0AA44TE38"/>
<dbReference type="CDD" id="cd00077">
    <property type="entry name" value="HDc"/>
    <property type="match status" value="1"/>
</dbReference>
<evidence type="ECO:0000313" key="3">
    <source>
        <dbReference type="Proteomes" id="UP000226357"/>
    </source>
</evidence>
<reference evidence="2 3" key="1">
    <citation type="submission" date="2017-09" db="EMBL/GenBank/DDBJ databases">
        <title>Large-scale bioinformatics analysis of Bacillus genomes uncovers conserved roles of natural products in bacterial physiology.</title>
        <authorList>
            <consortium name="Agbiome Team Llc"/>
            <person name="Bleich R.M."/>
            <person name="Grubbs K.J."/>
            <person name="Santa Maria K.C."/>
            <person name="Allen S.E."/>
            <person name="Farag S."/>
            <person name="Shank E.A."/>
            <person name="Bowers A."/>
        </authorList>
    </citation>
    <scope>NUCLEOTIDE SEQUENCE [LARGE SCALE GENOMIC DNA]</scope>
    <source>
        <strain evidence="2 3">AFS067272</strain>
    </source>
</reference>
<gene>
    <name evidence="2" type="ORF">COK38_14370</name>
</gene>
<dbReference type="PANTHER" id="PTHR11373">
    <property type="entry name" value="DEOXYNUCLEOSIDE TRIPHOSPHATE TRIPHOSPHOHYDROLASE"/>
    <property type="match status" value="1"/>
</dbReference>
<dbReference type="SUPFAM" id="SSF109604">
    <property type="entry name" value="HD-domain/PDEase-like"/>
    <property type="match status" value="1"/>
</dbReference>
<dbReference type="EMBL" id="NVBO01000116">
    <property type="protein sequence ID" value="PFR99974.1"/>
    <property type="molecule type" value="Genomic_DNA"/>
</dbReference>
<dbReference type="RefSeq" id="WP_098523753.1">
    <property type="nucleotide sequence ID" value="NZ_NUYJ01000146.1"/>
</dbReference>
<proteinExistence type="predicted"/>
<dbReference type="Gene3D" id="1.10.3210.10">
    <property type="entry name" value="Hypothetical protein af1432"/>
    <property type="match status" value="1"/>
</dbReference>
<dbReference type="InterPro" id="IPR050135">
    <property type="entry name" value="dGTPase-like"/>
</dbReference>
<feature type="domain" description="HD" evidence="1">
    <location>
        <begin position="50"/>
        <end position="125"/>
    </location>
</feature>
<dbReference type="Proteomes" id="UP000226357">
    <property type="component" value="Unassembled WGS sequence"/>
</dbReference>
<sequence>MEFVDAIYGAVVIHDRDLINLIETKAFQRLSHIKQQGHTYYLHLNAIHTRIEHSIGVYTLVNKVIDHLTVIGDITFSEYERKVISVVALLHDIGHGPYSHCFQRISGQDHGDWTIRIIQEDKEIRTILERTPGLLGGVINALSEENSFPIIDELLFCSLGMDQLDFWNRDLHYSSLKLERIPIEKLISTMRIVNQKLVIEEAGVPYIEHLVKVKSSLYHNGFGHPFIIGKDLLLQEIFRMMQEEKIPFVTSELKVFFNKREEERLVTDFLVLNDKTICNEIEKLAMNKGTEAAALAHLYLSSSNSLKWMEGKSFNSKINREDISVLGVITEKKNYSSYTDGIFVKKDDGLYDIMHSSNYIREIASLPLKEHTYFLEKSRGIIKK</sequence>
<dbReference type="InterPro" id="IPR006674">
    <property type="entry name" value="HD_domain"/>
</dbReference>
<name>A0AA44TE38_BACCE</name>
<dbReference type="Pfam" id="PF01966">
    <property type="entry name" value="HD"/>
    <property type="match status" value="1"/>
</dbReference>
<protein>
    <submittedName>
        <fullName evidence="2">Metal-dependent phosphohydrolase</fullName>
    </submittedName>
</protein>
<evidence type="ECO:0000259" key="1">
    <source>
        <dbReference type="Pfam" id="PF01966"/>
    </source>
</evidence>